<dbReference type="Gene3D" id="3.40.1190.20">
    <property type="match status" value="1"/>
</dbReference>
<dbReference type="SUPFAM" id="SSF53613">
    <property type="entry name" value="Ribokinase-like"/>
    <property type="match status" value="1"/>
</dbReference>
<dbReference type="InterPro" id="IPR016084">
    <property type="entry name" value="Haem_Oase-like_multi-hlx"/>
</dbReference>
<dbReference type="GO" id="GO:0009228">
    <property type="term" value="P:thiamine biosynthetic process"/>
    <property type="evidence" value="ECO:0007669"/>
    <property type="project" value="InterPro"/>
</dbReference>
<dbReference type="Pfam" id="PF08543">
    <property type="entry name" value="Phos_pyr_kin"/>
    <property type="match status" value="1"/>
</dbReference>
<gene>
    <name evidence="3" type="primary">MPUL0C06480</name>
    <name evidence="3" type="ORF">METSCH_C06480</name>
</gene>
<dbReference type="GO" id="GO:0005829">
    <property type="term" value="C:cytosol"/>
    <property type="evidence" value="ECO:0007669"/>
    <property type="project" value="TreeGrafter"/>
</dbReference>
<dbReference type="SUPFAM" id="SSF48613">
    <property type="entry name" value="Heme oxygenase-like"/>
    <property type="match status" value="1"/>
</dbReference>
<name>A0A4P6XMZ7_9ASCO</name>
<accession>A0A4P6XMZ7</accession>
<feature type="domain" description="Pyridoxamine kinase/Phosphomethylpyrimidine kinase" evidence="2">
    <location>
        <begin position="29"/>
        <end position="309"/>
    </location>
</feature>
<evidence type="ECO:0000313" key="4">
    <source>
        <dbReference type="Proteomes" id="UP000292447"/>
    </source>
</evidence>
<dbReference type="InterPro" id="IPR029056">
    <property type="entry name" value="Ribokinase-like"/>
</dbReference>
<dbReference type="Proteomes" id="UP000292447">
    <property type="component" value="Chromosome III"/>
</dbReference>
<dbReference type="Gene3D" id="1.20.910.10">
    <property type="entry name" value="Heme oxygenase-like"/>
    <property type="match status" value="1"/>
</dbReference>
<dbReference type="STRING" id="2163413.A0A4P6XMZ7"/>
<dbReference type="PANTHER" id="PTHR20858:SF17">
    <property type="entry name" value="HYDROXYMETHYLPYRIMIDINE_PHOSPHOMETHYLPYRIMIDINE KINASE THI20-RELATED"/>
    <property type="match status" value="1"/>
</dbReference>
<reference evidence="4" key="1">
    <citation type="submission" date="2019-03" db="EMBL/GenBank/DDBJ databases">
        <title>Snf2 controls pulcherriminic acid biosynthesis and connects pigmentation and antifungal activity of the yeast Metschnikowia pulcherrima.</title>
        <authorList>
            <person name="Gore-Lloyd D."/>
            <person name="Sumann I."/>
            <person name="Brachmann A.O."/>
            <person name="Schneeberger K."/>
            <person name="Ortiz-Merino R.A."/>
            <person name="Moreno-Beltran M."/>
            <person name="Schlaefli M."/>
            <person name="Kirner P."/>
            <person name="Santos Kron A."/>
            <person name="Wolfe K.H."/>
            <person name="Piel J."/>
            <person name="Ahrens C.H."/>
            <person name="Henk D."/>
            <person name="Freimoser F.M."/>
        </authorList>
    </citation>
    <scope>NUCLEOTIDE SEQUENCE [LARGE SCALE GENOMIC DNA]</scope>
    <source>
        <strain evidence="4">APC 1.2</strain>
    </source>
</reference>
<dbReference type="InterPro" id="IPR004305">
    <property type="entry name" value="Thiaminase-2/PQQC"/>
</dbReference>
<sequence>MTEQIVVELIQPPVEKTRLNAVLTIAGSDSSGGAGIEADIKTISAHKAYAMTCITALTAQNTTGVEAVVETPKEHLERILQANFTDFVDGYVESPLKIVKTGMLTASAAEVLTGYLPYLRENSIRLVLDPVMVASSGKALVDDDTMRLILRDILPASYLCTPNFDEAVFLWKAANGLPSDAHNFDSVDSFVAFVVKLQGYLRCENLLVKGGHIPFAHGKRVVGKTSVGDETHIYDILYESKSDRIIIHKSLRIHTENSHGTGCTLASAISANLANGESLSRAVALSINYVHKGMVSLEGQLGHGTGPLNHNVAPSTNFLGVANGIPWDVTKEEGSFFSYFKNHPSIKPSWERYTKHPFLDLVATNNLPFDDFLYFLKQDYYYLVNYAKVHGYAASVAPNCKQIEAQTKVIANIMAEIERHKEKLAKKYHIDYEKADLDVELQPGPACIAYCDYLTKIGREQDFIAIKVAVAPCLHGYAEAGLYGLEIRKSFNGKLNKLESQDQSEVYDAWLDDYASEWYRTAHEDGIRLLDTLFQGEVLSKHRQEELCAMFRDVVELEIAFWDEVVERSKQRR</sequence>
<keyword evidence="3" id="KW-0418">Kinase</keyword>
<keyword evidence="4" id="KW-1185">Reference proteome</keyword>
<dbReference type="CDD" id="cd01169">
    <property type="entry name" value="HMPP_kinase"/>
    <property type="match status" value="1"/>
</dbReference>
<feature type="domain" description="Thiaminase-2/PQQC" evidence="1">
    <location>
        <begin position="343"/>
        <end position="566"/>
    </location>
</feature>
<dbReference type="GO" id="GO:0008902">
    <property type="term" value="F:hydroxymethylpyrimidine kinase activity"/>
    <property type="evidence" value="ECO:0007669"/>
    <property type="project" value="TreeGrafter"/>
</dbReference>
<evidence type="ECO:0000259" key="1">
    <source>
        <dbReference type="Pfam" id="PF03070"/>
    </source>
</evidence>
<dbReference type="GO" id="GO:0008972">
    <property type="term" value="F:phosphomethylpyrimidine kinase activity"/>
    <property type="evidence" value="ECO:0007669"/>
    <property type="project" value="InterPro"/>
</dbReference>
<dbReference type="AlphaFoldDB" id="A0A4P6XMZ7"/>
<proteinExistence type="predicted"/>
<evidence type="ECO:0000313" key="3">
    <source>
        <dbReference type="EMBL" id="QBM88670.1"/>
    </source>
</evidence>
<dbReference type="CDD" id="cd19367">
    <property type="entry name" value="TenA_C_ScTHI20-like"/>
    <property type="match status" value="1"/>
</dbReference>
<dbReference type="PANTHER" id="PTHR20858">
    <property type="entry name" value="PHOSPHOMETHYLPYRIMIDINE KINASE"/>
    <property type="match status" value="1"/>
</dbReference>
<dbReference type="Pfam" id="PF03070">
    <property type="entry name" value="TENA_THI-4"/>
    <property type="match status" value="1"/>
</dbReference>
<keyword evidence="3" id="KW-0808">Transferase</keyword>
<dbReference type="EMBL" id="CP034458">
    <property type="protein sequence ID" value="QBM88670.1"/>
    <property type="molecule type" value="Genomic_DNA"/>
</dbReference>
<organism evidence="3 4">
    <name type="scientific">Metschnikowia aff. pulcherrima</name>
    <dbReference type="NCBI Taxonomy" id="2163413"/>
    <lineage>
        <taxon>Eukaryota</taxon>
        <taxon>Fungi</taxon>
        <taxon>Dikarya</taxon>
        <taxon>Ascomycota</taxon>
        <taxon>Saccharomycotina</taxon>
        <taxon>Pichiomycetes</taxon>
        <taxon>Metschnikowiaceae</taxon>
        <taxon>Metschnikowia</taxon>
    </lineage>
</organism>
<dbReference type="InterPro" id="IPR013749">
    <property type="entry name" value="PM/HMP-P_kinase-1"/>
</dbReference>
<evidence type="ECO:0000259" key="2">
    <source>
        <dbReference type="Pfam" id="PF08543"/>
    </source>
</evidence>
<dbReference type="InterPro" id="IPR004399">
    <property type="entry name" value="HMP/HMP-P_kinase_dom"/>
</dbReference>
<protein>
    <submittedName>
        <fullName evidence="3">Hydroxymethylpyrimidine/phosphomethylpyrimidine kinase</fullName>
    </submittedName>
</protein>